<dbReference type="EMBL" id="JAUTXY010000005">
    <property type="protein sequence ID" value="MEE2058581.1"/>
    <property type="molecule type" value="Genomic_DNA"/>
</dbReference>
<sequence length="436" mass="45899">MSETITQRTPVAAAPSYRRAWIVTGLLFAFLLLNFADKAVLGFAGVHIQEDLGITPQQFGMLQSAFFWLFAAGAIIIGALSSRIGLRWLLAMLMLVWIVTMVPLLGPVSFGVLLACRIVLGFAEGPAYALATHSVHSWFPANKRALPGGIVTAGASVGPLLAAPILTWVIVTWSWHAAFGVLICAGVLWTAAWLAFGRNAPIVSAATENDSATAALPDVSYKSLATTGTVIGIALLTFFAYWSTTLKVAWLPVYLSDGLGYDTATTGRLIMLPYAFAAAGAIGAGLLSNRLTARGVSRRISRGYLAGGLIVTAGISMVAFTLLPQGLPQMVFISLAFSLNSAAYAVAFTAVADVVHPSKRGPVLGFLVAFYSMAGVIAPLVLGFFVGNAQDKITGYGHGFALTGLLMAVGGAVATWFVRPERDIAKLNALVQERTS</sequence>
<feature type="transmembrane region" description="Helical" evidence="5">
    <location>
        <begin position="150"/>
        <end position="171"/>
    </location>
</feature>
<dbReference type="PROSITE" id="PS50850">
    <property type="entry name" value="MFS"/>
    <property type="match status" value="1"/>
</dbReference>
<dbReference type="Gene3D" id="1.20.1250.20">
    <property type="entry name" value="MFS general substrate transporter like domains"/>
    <property type="match status" value="2"/>
</dbReference>
<dbReference type="Pfam" id="PF07690">
    <property type="entry name" value="MFS_1"/>
    <property type="match status" value="1"/>
</dbReference>
<feature type="transmembrane region" description="Helical" evidence="5">
    <location>
        <begin position="230"/>
        <end position="250"/>
    </location>
</feature>
<comment type="subcellular location">
    <subcellularLocation>
        <location evidence="1">Cell membrane</location>
        <topology evidence="1">Multi-pass membrane protein</topology>
    </subcellularLocation>
</comment>
<keyword evidence="2 5" id="KW-0812">Transmembrane</keyword>
<evidence type="ECO:0000256" key="4">
    <source>
        <dbReference type="ARBA" id="ARBA00023136"/>
    </source>
</evidence>
<feature type="transmembrane region" description="Helical" evidence="5">
    <location>
        <begin position="303"/>
        <end position="323"/>
    </location>
</feature>
<dbReference type="SUPFAM" id="SSF103473">
    <property type="entry name" value="MFS general substrate transporter"/>
    <property type="match status" value="1"/>
</dbReference>
<evidence type="ECO:0000256" key="1">
    <source>
        <dbReference type="ARBA" id="ARBA00004651"/>
    </source>
</evidence>
<dbReference type="InterPro" id="IPR036259">
    <property type="entry name" value="MFS_trans_sf"/>
</dbReference>
<feature type="transmembrane region" description="Helical" evidence="5">
    <location>
        <begin position="112"/>
        <end position="130"/>
    </location>
</feature>
<feature type="transmembrane region" description="Helical" evidence="5">
    <location>
        <begin position="329"/>
        <end position="351"/>
    </location>
</feature>
<protein>
    <submittedName>
        <fullName evidence="7">MFS transporter</fullName>
    </submittedName>
</protein>
<evidence type="ECO:0000256" key="5">
    <source>
        <dbReference type="SAM" id="Phobius"/>
    </source>
</evidence>
<dbReference type="Proteomes" id="UP001336020">
    <property type="component" value="Unassembled WGS sequence"/>
</dbReference>
<feature type="transmembrane region" description="Helical" evidence="5">
    <location>
        <begin position="61"/>
        <end position="81"/>
    </location>
</feature>
<gene>
    <name evidence="7" type="ORF">Q7514_13730</name>
</gene>
<evidence type="ECO:0000256" key="2">
    <source>
        <dbReference type="ARBA" id="ARBA00022692"/>
    </source>
</evidence>
<feature type="transmembrane region" description="Helical" evidence="5">
    <location>
        <begin position="20"/>
        <end position="41"/>
    </location>
</feature>
<feature type="transmembrane region" description="Helical" evidence="5">
    <location>
        <begin position="363"/>
        <end position="386"/>
    </location>
</feature>
<keyword evidence="4 5" id="KW-0472">Membrane</keyword>
<comment type="caution">
    <text evidence="7">The sequence shown here is derived from an EMBL/GenBank/DDBJ whole genome shotgun (WGS) entry which is preliminary data.</text>
</comment>
<keyword evidence="8" id="KW-1185">Reference proteome</keyword>
<feature type="transmembrane region" description="Helical" evidence="5">
    <location>
        <begin position="177"/>
        <end position="196"/>
    </location>
</feature>
<keyword evidence="3 5" id="KW-1133">Transmembrane helix</keyword>
<feature type="transmembrane region" description="Helical" evidence="5">
    <location>
        <begin position="270"/>
        <end position="291"/>
    </location>
</feature>
<evidence type="ECO:0000313" key="7">
    <source>
        <dbReference type="EMBL" id="MEE2058581.1"/>
    </source>
</evidence>
<dbReference type="InterPro" id="IPR050382">
    <property type="entry name" value="MFS_Na/Anion_cotransporter"/>
</dbReference>
<accession>A0ABU7LAK9</accession>
<dbReference type="PANTHER" id="PTHR11662:SF450">
    <property type="entry name" value="BLR1003 PROTEIN"/>
    <property type="match status" value="1"/>
</dbReference>
<organism evidence="7 8">
    <name type="scientific">Rhodococcus artemisiae</name>
    <dbReference type="NCBI Taxonomy" id="714159"/>
    <lineage>
        <taxon>Bacteria</taxon>
        <taxon>Bacillati</taxon>
        <taxon>Actinomycetota</taxon>
        <taxon>Actinomycetes</taxon>
        <taxon>Mycobacteriales</taxon>
        <taxon>Nocardiaceae</taxon>
        <taxon>Rhodococcus</taxon>
    </lineage>
</organism>
<proteinExistence type="predicted"/>
<evidence type="ECO:0000313" key="8">
    <source>
        <dbReference type="Proteomes" id="UP001336020"/>
    </source>
</evidence>
<feature type="domain" description="Major facilitator superfamily (MFS) profile" evidence="6">
    <location>
        <begin position="23"/>
        <end position="422"/>
    </location>
</feature>
<dbReference type="InterPro" id="IPR020846">
    <property type="entry name" value="MFS_dom"/>
</dbReference>
<reference evidence="7 8" key="1">
    <citation type="submission" date="2023-07" db="EMBL/GenBank/DDBJ databases">
        <authorList>
            <person name="Girao M."/>
            <person name="Carvalho M.F."/>
        </authorList>
    </citation>
    <scope>NUCLEOTIDE SEQUENCE [LARGE SCALE GENOMIC DNA]</scope>
    <source>
        <strain evidence="7 8">YIM65754</strain>
    </source>
</reference>
<name>A0ABU7LAK9_9NOCA</name>
<evidence type="ECO:0000256" key="3">
    <source>
        <dbReference type="ARBA" id="ARBA00022989"/>
    </source>
</evidence>
<dbReference type="InterPro" id="IPR011701">
    <property type="entry name" value="MFS"/>
</dbReference>
<dbReference type="PANTHER" id="PTHR11662">
    <property type="entry name" value="SOLUTE CARRIER FAMILY 17"/>
    <property type="match status" value="1"/>
</dbReference>
<dbReference type="RefSeq" id="WP_330133819.1">
    <property type="nucleotide sequence ID" value="NZ_JAUTXY010000005.1"/>
</dbReference>
<feature type="transmembrane region" description="Helical" evidence="5">
    <location>
        <begin position="88"/>
        <end position="106"/>
    </location>
</feature>
<feature type="transmembrane region" description="Helical" evidence="5">
    <location>
        <begin position="398"/>
        <end position="418"/>
    </location>
</feature>
<evidence type="ECO:0000259" key="6">
    <source>
        <dbReference type="PROSITE" id="PS50850"/>
    </source>
</evidence>